<dbReference type="GO" id="GO:0031418">
    <property type="term" value="F:L-ascorbic acid binding"/>
    <property type="evidence" value="ECO:0007669"/>
    <property type="project" value="InterPro"/>
</dbReference>
<keyword evidence="5" id="KW-0408">Iron</keyword>
<feature type="domain" description="Prolyl 4-hydroxylase alpha subunit" evidence="8">
    <location>
        <begin position="103"/>
        <end position="328"/>
    </location>
</feature>
<dbReference type="InterPro" id="IPR006620">
    <property type="entry name" value="Pro_4_hyd_alph"/>
</dbReference>
<name>A0AAN7BUG6_9PEZI</name>
<protein>
    <recommendedName>
        <fullName evidence="8">Prolyl 4-hydroxylase alpha subunit domain-containing protein</fullName>
    </recommendedName>
</protein>
<keyword evidence="10" id="KW-1185">Reference proteome</keyword>
<reference evidence="9" key="1">
    <citation type="journal article" date="2023" name="Mol. Phylogenet. Evol.">
        <title>Genome-scale phylogeny and comparative genomics of the fungal order Sordariales.</title>
        <authorList>
            <person name="Hensen N."/>
            <person name="Bonometti L."/>
            <person name="Westerberg I."/>
            <person name="Brannstrom I.O."/>
            <person name="Guillou S."/>
            <person name="Cros-Aarteil S."/>
            <person name="Calhoun S."/>
            <person name="Haridas S."/>
            <person name="Kuo A."/>
            <person name="Mondo S."/>
            <person name="Pangilinan J."/>
            <person name="Riley R."/>
            <person name="LaButti K."/>
            <person name="Andreopoulos B."/>
            <person name="Lipzen A."/>
            <person name="Chen C."/>
            <person name="Yan M."/>
            <person name="Daum C."/>
            <person name="Ng V."/>
            <person name="Clum A."/>
            <person name="Steindorff A."/>
            <person name="Ohm R.A."/>
            <person name="Martin F."/>
            <person name="Silar P."/>
            <person name="Natvig D.O."/>
            <person name="Lalanne C."/>
            <person name="Gautier V."/>
            <person name="Ament-Velasquez S.L."/>
            <person name="Kruys A."/>
            <person name="Hutchinson M.I."/>
            <person name="Powell A.J."/>
            <person name="Barry K."/>
            <person name="Miller A.N."/>
            <person name="Grigoriev I.V."/>
            <person name="Debuchy R."/>
            <person name="Gladieux P."/>
            <person name="Hiltunen Thoren M."/>
            <person name="Johannesson H."/>
        </authorList>
    </citation>
    <scope>NUCLEOTIDE SEQUENCE</scope>
    <source>
        <strain evidence="9">CBS 990.96</strain>
    </source>
</reference>
<dbReference type="AlphaFoldDB" id="A0AAN7BUG6"/>
<dbReference type="Gene3D" id="2.60.120.620">
    <property type="entry name" value="q2cbj1_9rhob like domain"/>
    <property type="match status" value="1"/>
</dbReference>
<dbReference type="Pfam" id="PF13640">
    <property type="entry name" value="2OG-FeII_Oxy_3"/>
    <property type="match status" value="1"/>
</dbReference>
<dbReference type="EMBL" id="MU865306">
    <property type="protein sequence ID" value="KAK4229676.1"/>
    <property type="molecule type" value="Genomic_DNA"/>
</dbReference>
<comment type="caution">
    <text evidence="9">The sequence shown here is derived from an EMBL/GenBank/DDBJ whole genome shotgun (WGS) entry which is preliminary data.</text>
</comment>
<dbReference type="GO" id="GO:0005783">
    <property type="term" value="C:endoplasmic reticulum"/>
    <property type="evidence" value="ECO:0007669"/>
    <property type="project" value="TreeGrafter"/>
</dbReference>
<keyword evidence="2" id="KW-0479">Metal-binding</keyword>
<evidence type="ECO:0000256" key="3">
    <source>
        <dbReference type="ARBA" id="ARBA00022964"/>
    </source>
</evidence>
<evidence type="ECO:0000313" key="9">
    <source>
        <dbReference type="EMBL" id="KAK4229676.1"/>
    </source>
</evidence>
<accession>A0AAN7BUG6</accession>
<evidence type="ECO:0000256" key="5">
    <source>
        <dbReference type="ARBA" id="ARBA00023004"/>
    </source>
</evidence>
<dbReference type="SMART" id="SM00702">
    <property type="entry name" value="P4Hc"/>
    <property type="match status" value="1"/>
</dbReference>
<gene>
    <name evidence="9" type="ORF">QBC38DRAFT_471922</name>
</gene>
<keyword evidence="7" id="KW-1133">Transmembrane helix</keyword>
<comment type="cofactor">
    <cofactor evidence="1">
        <name>L-ascorbate</name>
        <dbReference type="ChEBI" id="CHEBI:38290"/>
    </cofactor>
</comment>
<dbReference type="PANTHER" id="PTHR10869">
    <property type="entry name" value="PROLYL 4-HYDROXYLASE ALPHA SUBUNIT"/>
    <property type="match status" value="1"/>
</dbReference>
<keyword evidence="7" id="KW-0812">Transmembrane</keyword>
<evidence type="ECO:0000256" key="1">
    <source>
        <dbReference type="ARBA" id="ARBA00001961"/>
    </source>
</evidence>
<dbReference type="InterPro" id="IPR044862">
    <property type="entry name" value="Pro_4_hyd_alph_FE2OG_OXY"/>
</dbReference>
<dbReference type="InterPro" id="IPR045054">
    <property type="entry name" value="P4HA-like"/>
</dbReference>
<dbReference type="PANTHER" id="PTHR10869:SF241">
    <property type="entry name" value="FE2OG DIOXYGENASE DOMAIN-CONTAINING PROTEIN"/>
    <property type="match status" value="1"/>
</dbReference>
<evidence type="ECO:0000256" key="4">
    <source>
        <dbReference type="ARBA" id="ARBA00023002"/>
    </source>
</evidence>
<evidence type="ECO:0000259" key="8">
    <source>
        <dbReference type="SMART" id="SM00702"/>
    </source>
</evidence>
<evidence type="ECO:0000256" key="2">
    <source>
        <dbReference type="ARBA" id="ARBA00022723"/>
    </source>
</evidence>
<reference evidence="9" key="2">
    <citation type="submission" date="2023-05" db="EMBL/GenBank/DDBJ databases">
        <authorList>
            <consortium name="Lawrence Berkeley National Laboratory"/>
            <person name="Steindorff A."/>
            <person name="Hensen N."/>
            <person name="Bonometti L."/>
            <person name="Westerberg I."/>
            <person name="Brannstrom I.O."/>
            <person name="Guillou S."/>
            <person name="Cros-Aarteil S."/>
            <person name="Calhoun S."/>
            <person name="Haridas S."/>
            <person name="Kuo A."/>
            <person name="Mondo S."/>
            <person name="Pangilinan J."/>
            <person name="Riley R."/>
            <person name="Labutti K."/>
            <person name="Andreopoulos B."/>
            <person name="Lipzen A."/>
            <person name="Chen C."/>
            <person name="Yanf M."/>
            <person name="Daum C."/>
            <person name="Ng V."/>
            <person name="Clum A."/>
            <person name="Ohm R."/>
            <person name="Martin F."/>
            <person name="Silar P."/>
            <person name="Natvig D."/>
            <person name="Lalanne C."/>
            <person name="Gautier V."/>
            <person name="Ament-Velasquez S.L."/>
            <person name="Kruys A."/>
            <person name="Hutchinson M.I."/>
            <person name="Powell A.J."/>
            <person name="Barry K."/>
            <person name="Miller A.N."/>
            <person name="Grigoriev I.V."/>
            <person name="Debuchy R."/>
            <person name="Gladieux P."/>
            <person name="Thoren M.H."/>
            <person name="Johannesson H."/>
        </authorList>
    </citation>
    <scope>NUCLEOTIDE SEQUENCE</scope>
    <source>
        <strain evidence="9">CBS 990.96</strain>
    </source>
</reference>
<keyword evidence="7" id="KW-0472">Membrane</keyword>
<dbReference type="GO" id="GO:0005506">
    <property type="term" value="F:iron ion binding"/>
    <property type="evidence" value="ECO:0007669"/>
    <property type="project" value="InterPro"/>
</dbReference>
<keyword evidence="4" id="KW-0560">Oxidoreductase</keyword>
<feature type="region of interest" description="Disordered" evidence="6">
    <location>
        <begin position="334"/>
        <end position="361"/>
    </location>
</feature>
<dbReference type="Proteomes" id="UP001301958">
    <property type="component" value="Unassembled WGS sequence"/>
</dbReference>
<keyword evidence="3" id="KW-0223">Dioxygenase</keyword>
<organism evidence="9 10">
    <name type="scientific">Podospora fimiseda</name>
    <dbReference type="NCBI Taxonomy" id="252190"/>
    <lineage>
        <taxon>Eukaryota</taxon>
        <taxon>Fungi</taxon>
        <taxon>Dikarya</taxon>
        <taxon>Ascomycota</taxon>
        <taxon>Pezizomycotina</taxon>
        <taxon>Sordariomycetes</taxon>
        <taxon>Sordariomycetidae</taxon>
        <taxon>Sordariales</taxon>
        <taxon>Podosporaceae</taxon>
        <taxon>Podospora</taxon>
    </lineage>
</organism>
<evidence type="ECO:0000256" key="7">
    <source>
        <dbReference type="SAM" id="Phobius"/>
    </source>
</evidence>
<evidence type="ECO:0000313" key="10">
    <source>
        <dbReference type="Proteomes" id="UP001301958"/>
    </source>
</evidence>
<feature type="transmembrane region" description="Helical" evidence="7">
    <location>
        <begin position="14"/>
        <end position="32"/>
    </location>
</feature>
<dbReference type="GO" id="GO:0004656">
    <property type="term" value="F:procollagen-proline 4-dioxygenase activity"/>
    <property type="evidence" value="ECO:0007669"/>
    <property type="project" value="TreeGrafter"/>
</dbReference>
<proteinExistence type="predicted"/>
<evidence type="ECO:0000256" key="6">
    <source>
        <dbReference type="SAM" id="MobiDB-lite"/>
    </source>
</evidence>
<dbReference type="SUPFAM" id="SSF51197">
    <property type="entry name" value="Clavaminate synthase-like"/>
    <property type="match status" value="1"/>
</dbReference>
<sequence length="361" mass="41190">MSLLPHHSLSKNKFIYLFSQIFTHFAIHLFIISKMFNSIKSVFASPPKKEHPTIKKHQPVQTSYVSLPVIIPDNFLSLSTLEKPISNQPINWETSPIPENKGKYAIVLDHVLSPSECTTLISLAEQSVPLDNPTMRGEDGSAWMPALVNIGAGFEVLSPDYRRSDRIVWDTKEIVERLWKRIETVEEVKKDLEKVRGGMILGRRDKEAGREWEMVRVNERLRFLRYGVGDFFKPHCDAPFCEKDYLDPEGPVKTLFTVHLYLNDSKAEVGDEAELVGGATTIFSNDEKRRLDVNPKAGRVLIFQHNGVLHSGDDVKQGVKFSVRTDIIYRQLKEDGETKKDEEDKKSEEALKKWASEGVKK</sequence>